<keyword evidence="3" id="KW-1185">Reference proteome</keyword>
<gene>
    <name evidence="2" type="ORF">Nepgr_022845</name>
</gene>
<proteinExistence type="predicted"/>
<feature type="region of interest" description="Disordered" evidence="1">
    <location>
        <begin position="49"/>
        <end position="160"/>
    </location>
</feature>
<dbReference type="EMBL" id="BSYO01000022">
    <property type="protein sequence ID" value="GMH21003.1"/>
    <property type="molecule type" value="Genomic_DNA"/>
</dbReference>
<feature type="compositionally biased region" description="Polar residues" evidence="1">
    <location>
        <begin position="49"/>
        <end position="61"/>
    </location>
</feature>
<evidence type="ECO:0000313" key="2">
    <source>
        <dbReference type="EMBL" id="GMH21003.1"/>
    </source>
</evidence>
<protein>
    <submittedName>
        <fullName evidence="2">Uncharacterized protein</fullName>
    </submittedName>
</protein>
<evidence type="ECO:0000313" key="3">
    <source>
        <dbReference type="Proteomes" id="UP001279734"/>
    </source>
</evidence>
<comment type="caution">
    <text evidence="2">The sequence shown here is derived from an EMBL/GenBank/DDBJ whole genome shotgun (WGS) entry which is preliminary data.</text>
</comment>
<sequence length="160" mass="18023">MLSVCINSIEINLIELEPVRITRPQRLQRPSRNSPGEHLEQLIQKSNANHQSTVQGFGSHQQQKKKSNSTVMASSAEKPRMTSCPSLSKYSEKPAEAAHRQGDFKPTKPQSSPFTIPRPHSRPTHSQSTRTRPIERQQSIPETQTEPRHQKLVESSPTTS</sequence>
<organism evidence="2 3">
    <name type="scientific">Nepenthes gracilis</name>
    <name type="common">Slender pitcher plant</name>
    <dbReference type="NCBI Taxonomy" id="150966"/>
    <lineage>
        <taxon>Eukaryota</taxon>
        <taxon>Viridiplantae</taxon>
        <taxon>Streptophyta</taxon>
        <taxon>Embryophyta</taxon>
        <taxon>Tracheophyta</taxon>
        <taxon>Spermatophyta</taxon>
        <taxon>Magnoliopsida</taxon>
        <taxon>eudicotyledons</taxon>
        <taxon>Gunneridae</taxon>
        <taxon>Pentapetalae</taxon>
        <taxon>Caryophyllales</taxon>
        <taxon>Nepenthaceae</taxon>
        <taxon>Nepenthes</taxon>
    </lineage>
</organism>
<name>A0AAD3SZT1_NEPGR</name>
<evidence type="ECO:0000256" key="1">
    <source>
        <dbReference type="SAM" id="MobiDB-lite"/>
    </source>
</evidence>
<dbReference type="Proteomes" id="UP001279734">
    <property type="component" value="Unassembled WGS sequence"/>
</dbReference>
<reference evidence="2" key="1">
    <citation type="submission" date="2023-05" db="EMBL/GenBank/DDBJ databases">
        <title>Nepenthes gracilis genome sequencing.</title>
        <authorList>
            <person name="Fukushima K."/>
        </authorList>
    </citation>
    <scope>NUCLEOTIDE SEQUENCE</scope>
    <source>
        <strain evidence="2">SING2019-196</strain>
    </source>
</reference>
<dbReference type="AlphaFoldDB" id="A0AAD3SZT1"/>
<feature type="compositionally biased region" description="Basic and acidic residues" evidence="1">
    <location>
        <begin position="90"/>
        <end position="106"/>
    </location>
</feature>
<feature type="compositionally biased region" description="Polar residues" evidence="1">
    <location>
        <begin position="124"/>
        <end position="144"/>
    </location>
</feature>
<accession>A0AAD3SZT1</accession>